<keyword evidence="3 7" id="KW-0853">WD repeat</keyword>
<organism evidence="9 10">
    <name type="scientific">Chlamydomonas eustigma</name>
    <dbReference type="NCBI Taxonomy" id="1157962"/>
    <lineage>
        <taxon>Eukaryota</taxon>
        <taxon>Viridiplantae</taxon>
        <taxon>Chlorophyta</taxon>
        <taxon>core chlorophytes</taxon>
        <taxon>Chlorophyceae</taxon>
        <taxon>CS clade</taxon>
        <taxon>Chlamydomonadales</taxon>
        <taxon>Chlamydomonadaceae</taxon>
        <taxon>Chlamydomonas</taxon>
    </lineage>
</organism>
<dbReference type="AlphaFoldDB" id="A0A250X4E5"/>
<comment type="subcellular location">
    <subcellularLocation>
        <location evidence="1">Nucleus</location>
    </subcellularLocation>
</comment>
<dbReference type="Gene3D" id="2.130.10.10">
    <property type="entry name" value="YVTN repeat-like/Quinoprotein amine dehydrogenase"/>
    <property type="match status" value="1"/>
</dbReference>
<dbReference type="Pfam" id="PF12265">
    <property type="entry name" value="CAF1C_H4-bd"/>
    <property type="match status" value="1"/>
</dbReference>
<evidence type="ECO:0000313" key="10">
    <source>
        <dbReference type="Proteomes" id="UP000232323"/>
    </source>
</evidence>
<keyword evidence="6" id="KW-0539">Nucleus</keyword>
<evidence type="ECO:0000256" key="6">
    <source>
        <dbReference type="ARBA" id="ARBA00023242"/>
    </source>
</evidence>
<comment type="caution">
    <text evidence="9">The sequence shown here is derived from an EMBL/GenBank/DDBJ whole genome shotgun (WGS) entry which is preliminary data.</text>
</comment>
<dbReference type="GO" id="GO:0006325">
    <property type="term" value="P:chromatin organization"/>
    <property type="evidence" value="ECO:0007669"/>
    <property type="project" value="UniProtKB-KW"/>
</dbReference>
<feature type="repeat" description="WD" evidence="7">
    <location>
        <begin position="352"/>
        <end position="374"/>
    </location>
</feature>
<dbReference type="PROSITE" id="PS00678">
    <property type="entry name" value="WD_REPEATS_1"/>
    <property type="match status" value="1"/>
</dbReference>
<evidence type="ECO:0000256" key="3">
    <source>
        <dbReference type="ARBA" id="ARBA00022574"/>
    </source>
</evidence>
<dbReference type="Proteomes" id="UP000232323">
    <property type="component" value="Unassembled WGS sequence"/>
</dbReference>
<dbReference type="InterPro" id="IPR036322">
    <property type="entry name" value="WD40_repeat_dom_sf"/>
</dbReference>
<keyword evidence="4" id="KW-0677">Repeat</keyword>
<evidence type="ECO:0000256" key="7">
    <source>
        <dbReference type="PROSITE-ProRule" id="PRU00221"/>
    </source>
</evidence>
<dbReference type="PANTHER" id="PTHR22850">
    <property type="entry name" value="WD40 REPEAT FAMILY"/>
    <property type="match status" value="1"/>
</dbReference>
<dbReference type="PROSITE" id="PS50082">
    <property type="entry name" value="WD_REPEATS_2"/>
    <property type="match status" value="2"/>
</dbReference>
<protein>
    <recommendedName>
        <fullName evidence="8">Histone-binding protein RBBP4-like N-terminal domain-containing protein</fullName>
    </recommendedName>
</protein>
<evidence type="ECO:0000256" key="1">
    <source>
        <dbReference type="ARBA" id="ARBA00004123"/>
    </source>
</evidence>
<dbReference type="InterPro" id="IPR001680">
    <property type="entry name" value="WD40_rpt"/>
</dbReference>
<dbReference type="OrthoDB" id="534585at2759"/>
<dbReference type="GO" id="GO:0005634">
    <property type="term" value="C:nucleus"/>
    <property type="evidence" value="ECO:0007669"/>
    <property type="project" value="UniProtKB-SubCell"/>
</dbReference>
<evidence type="ECO:0000313" key="9">
    <source>
        <dbReference type="EMBL" id="GAX77954.1"/>
    </source>
</evidence>
<dbReference type="Pfam" id="PF00400">
    <property type="entry name" value="WD40"/>
    <property type="match status" value="3"/>
</dbReference>
<feature type="repeat" description="WD" evidence="7">
    <location>
        <begin position="402"/>
        <end position="444"/>
    </location>
</feature>
<dbReference type="EMBL" id="BEGY01000028">
    <property type="protein sequence ID" value="GAX77954.1"/>
    <property type="molecule type" value="Genomic_DNA"/>
</dbReference>
<comment type="similarity">
    <text evidence="2">Belongs to the WD repeat RBAP46/RBAP48/MSI1 family.</text>
</comment>
<dbReference type="SMART" id="SM00320">
    <property type="entry name" value="WD40"/>
    <property type="match status" value="5"/>
</dbReference>
<evidence type="ECO:0000259" key="8">
    <source>
        <dbReference type="Pfam" id="PF12265"/>
    </source>
</evidence>
<dbReference type="InterPro" id="IPR019775">
    <property type="entry name" value="WD40_repeat_CS"/>
</dbReference>
<proteinExistence type="inferred from homology"/>
<dbReference type="STRING" id="1157962.A0A250X4E5"/>
<dbReference type="InterPro" id="IPR022052">
    <property type="entry name" value="Histone-bd_RBBP4-like_N"/>
</dbReference>
<feature type="domain" description="Histone-binding protein RBBP4-like N-terminal" evidence="8">
    <location>
        <begin position="48"/>
        <end position="103"/>
    </location>
</feature>
<dbReference type="InterPro" id="IPR015943">
    <property type="entry name" value="WD40/YVTN_repeat-like_dom_sf"/>
</dbReference>
<name>A0A250X4E5_9CHLO</name>
<reference evidence="9 10" key="1">
    <citation type="submission" date="2017-08" db="EMBL/GenBank/DDBJ databases">
        <title>Acidophilic green algal genome provides insights into adaptation to an acidic environment.</title>
        <authorList>
            <person name="Hirooka S."/>
            <person name="Hirose Y."/>
            <person name="Kanesaki Y."/>
            <person name="Higuchi S."/>
            <person name="Fujiwara T."/>
            <person name="Onuma R."/>
            <person name="Era A."/>
            <person name="Ohbayashi R."/>
            <person name="Uzuka A."/>
            <person name="Nozaki H."/>
            <person name="Yoshikawa H."/>
            <person name="Miyagishima S.Y."/>
        </authorList>
    </citation>
    <scope>NUCLEOTIDE SEQUENCE [LARGE SCALE GENOMIC DNA]</scope>
    <source>
        <strain evidence="9 10">NIES-2499</strain>
    </source>
</reference>
<evidence type="ECO:0000256" key="4">
    <source>
        <dbReference type="ARBA" id="ARBA00022737"/>
    </source>
</evidence>
<gene>
    <name evidence="9" type="ORF">CEUSTIGMA_g5396.t1</name>
</gene>
<evidence type="ECO:0000256" key="5">
    <source>
        <dbReference type="ARBA" id="ARBA00022853"/>
    </source>
</evidence>
<dbReference type="InterPro" id="IPR050459">
    <property type="entry name" value="WD_repeat_RBAP46/RBAP48/MSI1"/>
</dbReference>
<dbReference type="SUPFAM" id="SSF50978">
    <property type="entry name" value="WD40 repeat-like"/>
    <property type="match status" value="1"/>
</dbReference>
<evidence type="ECO:0000256" key="2">
    <source>
        <dbReference type="ARBA" id="ARBA00009341"/>
    </source>
</evidence>
<accession>A0A250X4E5</accession>
<keyword evidence="5" id="KW-0156">Chromatin regulator</keyword>
<keyword evidence="10" id="KW-1185">Reference proteome</keyword>
<sequence length="579" mass="62968">MPHVFIDFLFSKSMDFESGGRKQEVPTAVRIKTFFSSIPLWCDAFVTHDLETGWQSPSVDWLNGFSADHPDLPGWCCHTLAMGTLTNEEENNQLLIYKVMLPKSHAGRMIRVEDQESASTEDICDPPDDYQAFELLAAVPHEGNVDRIRSMPQTGHLLATKSEGAAIHVFEVSSLLSQSSQDRCVVDEGDEDCGQQQLRHVCSTSTDSSGAASGPAPQEAGMCWSAEHKGLLLSTCQNGLLALYDLGSSSGSVLNVNSIFDGHGGQTVNDVAFAGSWSPHLFGSVGDDGCVCIWDLRLGRTLPGSGSSSSTGCTDRRTNYVQRWQAHGTGGRGEMHKEVNGIAFSQLRPNSVATGGNDGMIKLWDLRKQPSSVSVILVGSTGGTSVAGGTPVEASCLPEKVLPSHRSPVFQLSWCPHHASVLASCDIRGLVYVWDVSCDREGETEDLRSNAKADTRHKSDIEKRVDPIPKRPELRMIQAGHACQVTDLSWCPDGSRGRMLLATVSAAYSAEEEAEEQDTYVDLTRSAAREGLVLNGVQHPGPKAEMEQEQTLIQDHNVQIWRPSEDLFYSEISAPDILI</sequence>